<dbReference type="OMA" id="FPPKYQT"/>
<dbReference type="Proteomes" id="UP000001070">
    <property type="component" value="Unassembled WGS sequence"/>
</dbReference>
<feature type="signal peptide" evidence="1">
    <location>
        <begin position="1"/>
        <end position="21"/>
    </location>
</feature>
<dbReference type="eggNOG" id="ENOG502T8PW">
    <property type="taxonomic scope" value="Eukaryota"/>
</dbReference>
<name>B4JB11_DROGR</name>
<dbReference type="EMBL" id="CH916368">
    <property type="protein sequence ID" value="EDW02881.1"/>
    <property type="molecule type" value="Genomic_DNA"/>
</dbReference>
<evidence type="ECO:0000313" key="3">
    <source>
        <dbReference type="Proteomes" id="UP000001070"/>
    </source>
</evidence>
<sequence length="75" mass="8451">MFLNYLIQCLALLLLLQSVSAEEYEFIPGRCEDYPGVESQIGGDLTLCSFPPKYEMPDKEDIDAVIKHIKGLLTN</sequence>
<organism evidence="3">
    <name type="scientific">Drosophila grimshawi</name>
    <name type="common">Hawaiian fruit fly</name>
    <name type="synonym">Idiomyia grimshawi</name>
    <dbReference type="NCBI Taxonomy" id="7222"/>
    <lineage>
        <taxon>Eukaryota</taxon>
        <taxon>Metazoa</taxon>
        <taxon>Ecdysozoa</taxon>
        <taxon>Arthropoda</taxon>
        <taxon>Hexapoda</taxon>
        <taxon>Insecta</taxon>
        <taxon>Pterygota</taxon>
        <taxon>Neoptera</taxon>
        <taxon>Endopterygota</taxon>
        <taxon>Diptera</taxon>
        <taxon>Brachycera</taxon>
        <taxon>Muscomorpha</taxon>
        <taxon>Ephydroidea</taxon>
        <taxon>Drosophilidae</taxon>
        <taxon>Drosophila</taxon>
        <taxon>Hawaiian Drosophila</taxon>
    </lineage>
</organism>
<evidence type="ECO:0000256" key="1">
    <source>
        <dbReference type="SAM" id="SignalP"/>
    </source>
</evidence>
<dbReference type="InParanoid" id="B4JB11"/>
<dbReference type="FunCoup" id="B4JB11">
    <property type="interactions" value="1"/>
</dbReference>
<reference evidence="2 3" key="1">
    <citation type="journal article" date="2007" name="Nature">
        <title>Evolution of genes and genomes on the Drosophila phylogeny.</title>
        <authorList>
            <consortium name="Drosophila 12 Genomes Consortium"/>
            <person name="Clark A.G."/>
            <person name="Eisen M.B."/>
            <person name="Smith D.R."/>
            <person name="Bergman C.M."/>
            <person name="Oliver B."/>
            <person name="Markow T.A."/>
            <person name="Kaufman T.C."/>
            <person name="Kellis M."/>
            <person name="Gelbart W."/>
            <person name="Iyer V.N."/>
            <person name="Pollard D.A."/>
            <person name="Sackton T.B."/>
            <person name="Larracuente A.M."/>
            <person name="Singh N.D."/>
            <person name="Abad J.P."/>
            <person name="Abt D.N."/>
            <person name="Adryan B."/>
            <person name="Aguade M."/>
            <person name="Akashi H."/>
            <person name="Anderson W.W."/>
            <person name="Aquadro C.F."/>
            <person name="Ardell D.H."/>
            <person name="Arguello R."/>
            <person name="Artieri C.G."/>
            <person name="Barbash D.A."/>
            <person name="Barker D."/>
            <person name="Barsanti P."/>
            <person name="Batterham P."/>
            <person name="Batzoglou S."/>
            <person name="Begun D."/>
            <person name="Bhutkar A."/>
            <person name="Blanco E."/>
            <person name="Bosak S.A."/>
            <person name="Bradley R.K."/>
            <person name="Brand A.D."/>
            <person name="Brent M.R."/>
            <person name="Brooks A.N."/>
            <person name="Brown R.H."/>
            <person name="Butlin R.K."/>
            <person name="Caggese C."/>
            <person name="Calvi B.R."/>
            <person name="Bernardo de Carvalho A."/>
            <person name="Caspi A."/>
            <person name="Castrezana S."/>
            <person name="Celniker S.E."/>
            <person name="Chang J.L."/>
            <person name="Chapple C."/>
            <person name="Chatterji S."/>
            <person name="Chinwalla A."/>
            <person name="Civetta A."/>
            <person name="Clifton S.W."/>
            <person name="Comeron J.M."/>
            <person name="Costello J.C."/>
            <person name="Coyne J.A."/>
            <person name="Daub J."/>
            <person name="David R.G."/>
            <person name="Delcher A.L."/>
            <person name="Delehaunty K."/>
            <person name="Do C.B."/>
            <person name="Ebling H."/>
            <person name="Edwards K."/>
            <person name="Eickbush T."/>
            <person name="Evans J.D."/>
            <person name="Filipski A."/>
            <person name="Findeiss S."/>
            <person name="Freyhult E."/>
            <person name="Fulton L."/>
            <person name="Fulton R."/>
            <person name="Garcia A.C."/>
            <person name="Gardiner A."/>
            <person name="Garfield D.A."/>
            <person name="Garvin B.E."/>
            <person name="Gibson G."/>
            <person name="Gilbert D."/>
            <person name="Gnerre S."/>
            <person name="Godfrey J."/>
            <person name="Good R."/>
            <person name="Gotea V."/>
            <person name="Gravely B."/>
            <person name="Greenberg A.J."/>
            <person name="Griffiths-Jones S."/>
            <person name="Gross S."/>
            <person name="Guigo R."/>
            <person name="Gustafson E.A."/>
            <person name="Haerty W."/>
            <person name="Hahn M.W."/>
            <person name="Halligan D.L."/>
            <person name="Halpern A.L."/>
            <person name="Halter G.M."/>
            <person name="Han M.V."/>
            <person name="Heger A."/>
            <person name="Hillier L."/>
            <person name="Hinrichs A.S."/>
            <person name="Holmes I."/>
            <person name="Hoskins R.A."/>
            <person name="Hubisz M.J."/>
            <person name="Hultmark D."/>
            <person name="Huntley M.A."/>
            <person name="Jaffe D.B."/>
            <person name="Jagadeeshan S."/>
            <person name="Jeck W.R."/>
            <person name="Johnson J."/>
            <person name="Jones C.D."/>
            <person name="Jordan W.C."/>
            <person name="Karpen G.H."/>
            <person name="Kataoka E."/>
            <person name="Keightley P.D."/>
            <person name="Kheradpour P."/>
            <person name="Kirkness E.F."/>
            <person name="Koerich L.B."/>
            <person name="Kristiansen K."/>
            <person name="Kudrna D."/>
            <person name="Kulathinal R.J."/>
            <person name="Kumar S."/>
            <person name="Kwok R."/>
            <person name="Lander E."/>
            <person name="Langley C.H."/>
            <person name="Lapoint R."/>
            <person name="Lazzaro B.P."/>
            <person name="Lee S.J."/>
            <person name="Levesque L."/>
            <person name="Li R."/>
            <person name="Lin C.F."/>
            <person name="Lin M.F."/>
            <person name="Lindblad-Toh K."/>
            <person name="Llopart A."/>
            <person name="Long M."/>
            <person name="Low L."/>
            <person name="Lozovsky E."/>
            <person name="Lu J."/>
            <person name="Luo M."/>
            <person name="Machado C.A."/>
            <person name="Makalowski W."/>
            <person name="Marzo M."/>
            <person name="Matsuda M."/>
            <person name="Matzkin L."/>
            <person name="McAllister B."/>
            <person name="McBride C.S."/>
            <person name="McKernan B."/>
            <person name="McKernan K."/>
            <person name="Mendez-Lago M."/>
            <person name="Minx P."/>
            <person name="Mollenhauer M.U."/>
            <person name="Montooth K."/>
            <person name="Mount S.M."/>
            <person name="Mu X."/>
            <person name="Myers E."/>
            <person name="Negre B."/>
            <person name="Newfeld S."/>
            <person name="Nielsen R."/>
            <person name="Noor M.A."/>
            <person name="O'Grady P."/>
            <person name="Pachter L."/>
            <person name="Papaceit M."/>
            <person name="Parisi M.J."/>
            <person name="Parisi M."/>
            <person name="Parts L."/>
            <person name="Pedersen J.S."/>
            <person name="Pesole G."/>
            <person name="Phillippy A.M."/>
            <person name="Ponting C.P."/>
            <person name="Pop M."/>
            <person name="Porcelli D."/>
            <person name="Powell J.R."/>
            <person name="Prohaska S."/>
            <person name="Pruitt K."/>
            <person name="Puig M."/>
            <person name="Quesneville H."/>
            <person name="Ram K.R."/>
            <person name="Rand D."/>
            <person name="Rasmussen M.D."/>
            <person name="Reed L.K."/>
            <person name="Reenan R."/>
            <person name="Reily A."/>
            <person name="Remington K.A."/>
            <person name="Rieger T.T."/>
            <person name="Ritchie M.G."/>
            <person name="Robin C."/>
            <person name="Rogers Y.H."/>
            <person name="Rohde C."/>
            <person name="Rozas J."/>
            <person name="Rubenfield M.J."/>
            <person name="Ruiz A."/>
            <person name="Russo S."/>
            <person name="Salzberg S.L."/>
            <person name="Sanchez-Gracia A."/>
            <person name="Saranga D.J."/>
            <person name="Sato H."/>
            <person name="Schaeffer S.W."/>
            <person name="Schatz M.C."/>
            <person name="Schlenke T."/>
            <person name="Schwartz R."/>
            <person name="Segarra C."/>
            <person name="Singh R.S."/>
            <person name="Sirot L."/>
            <person name="Sirota M."/>
            <person name="Sisneros N.B."/>
            <person name="Smith C.D."/>
            <person name="Smith T.F."/>
            <person name="Spieth J."/>
            <person name="Stage D.E."/>
            <person name="Stark A."/>
            <person name="Stephan W."/>
            <person name="Strausberg R.L."/>
            <person name="Strempel S."/>
            <person name="Sturgill D."/>
            <person name="Sutton G."/>
            <person name="Sutton G.G."/>
            <person name="Tao W."/>
            <person name="Teichmann S."/>
            <person name="Tobari Y.N."/>
            <person name="Tomimura Y."/>
            <person name="Tsolas J.M."/>
            <person name="Valente V.L."/>
            <person name="Venter E."/>
            <person name="Venter J.C."/>
            <person name="Vicario S."/>
            <person name="Vieira F.G."/>
            <person name="Vilella A.J."/>
            <person name="Villasante A."/>
            <person name="Walenz B."/>
            <person name="Wang J."/>
            <person name="Wasserman M."/>
            <person name="Watts T."/>
            <person name="Wilson D."/>
            <person name="Wilson R.K."/>
            <person name="Wing R.A."/>
            <person name="Wolfner M.F."/>
            <person name="Wong A."/>
            <person name="Wong G.K."/>
            <person name="Wu C.I."/>
            <person name="Wu G."/>
            <person name="Yamamoto D."/>
            <person name="Yang H.P."/>
            <person name="Yang S.P."/>
            <person name="Yorke J.A."/>
            <person name="Yoshida K."/>
            <person name="Zdobnov E."/>
            <person name="Zhang P."/>
            <person name="Zhang Y."/>
            <person name="Zimin A.V."/>
            <person name="Baldwin J."/>
            <person name="Abdouelleil A."/>
            <person name="Abdulkadir J."/>
            <person name="Abebe A."/>
            <person name="Abera B."/>
            <person name="Abreu J."/>
            <person name="Acer S.C."/>
            <person name="Aftuck L."/>
            <person name="Alexander A."/>
            <person name="An P."/>
            <person name="Anderson E."/>
            <person name="Anderson S."/>
            <person name="Arachi H."/>
            <person name="Azer M."/>
            <person name="Bachantsang P."/>
            <person name="Barry A."/>
            <person name="Bayul T."/>
            <person name="Berlin A."/>
            <person name="Bessette D."/>
            <person name="Bloom T."/>
            <person name="Blye J."/>
            <person name="Boguslavskiy L."/>
            <person name="Bonnet C."/>
            <person name="Boukhgalter B."/>
            <person name="Bourzgui I."/>
            <person name="Brown A."/>
            <person name="Cahill P."/>
            <person name="Channer S."/>
            <person name="Cheshatsang Y."/>
            <person name="Chuda L."/>
            <person name="Citroen M."/>
            <person name="Collymore A."/>
            <person name="Cooke P."/>
            <person name="Costello M."/>
            <person name="D'Aco K."/>
            <person name="Daza R."/>
            <person name="De Haan G."/>
            <person name="DeGray S."/>
            <person name="DeMaso C."/>
            <person name="Dhargay N."/>
            <person name="Dooley K."/>
            <person name="Dooley E."/>
            <person name="Doricent M."/>
            <person name="Dorje P."/>
            <person name="Dorjee K."/>
            <person name="Dupes A."/>
            <person name="Elong R."/>
            <person name="Falk J."/>
            <person name="Farina A."/>
            <person name="Faro S."/>
            <person name="Ferguson D."/>
            <person name="Fisher S."/>
            <person name="Foley C.D."/>
            <person name="Franke A."/>
            <person name="Friedrich D."/>
            <person name="Gadbois L."/>
            <person name="Gearin G."/>
            <person name="Gearin C.R."/>
            <person name="Giannoukos G."/>
            <person name="Goode T."/>
            <person name="Graham J."/>
            <person name="Grandbois E."/>
            <person name="Grewal S."/>
            <person name="Gyaltsen K."/>
            <person name="Hafez N."/>
            <person name="Hagos B."/>
            <person name="Hall J."/>
            <person name="Henson C."/>
            <person name="Hollinger A."/>
            <person name="Honan T."/>
            <person name="Huard M.D."/>
            <person name="Hughes L."/>
            <person name="Hurhula B."/>
            <person name="Husby M.E."/>
            <person name="Kamat A."/>
            <person name="Kanga B."/>
            <person name="Kashin S."/>
            <person name="Khazanovich D."/>
            <person name="Kisner P."/>
            <person name="Lance K."/>
            <person name="Lara M."/>
            <person name="Lee W."/>
            <person name="Lennon N."/>
            <person name="Letendre F."/>
            <person name="LeVine R."/>
            <person name="Lipovsky A."/>
            <person name="Liu X."/>
            <person name="Liu J."/>
            <person name="Liu S."/>
            <person name="Lokyitsang T."/>
            <person name="Lokyitsang Y."/>
            <person name="Lubonja R."/>
            <person name="Lui A."/>
            <person name="MacDonald P."/>
            <person name="Magnisalis V."/>
            <person name="Maru K."/>
            <person name="Matthews C."/>
            <person name="McCusker W."/>
            <person name="McDonough S."/>
            <person name="Mehta T."/>
            <person name="Meldrim J."/>
            <person name="Meneus L."/>
            <person name="Mihai O."/>
            <person name="Mihalev A."/>
            <person name="Mihova T."/>
            <person name="Mittelman R."/>
            <person name="Mlenga V."/>
            <person name="Montmayeur A."/>
            <person name="Mulrain L."/>
            <person name="Navidi A."/>
            <person name="Naylor J."/>
            <person name="Negash T."/>
            <person name="Nguyen T."/>
            <person name="Nguyen N."/>
            <person name="Nicol R."/>
            <person name="Norbu C."/>
            <person name="Norbu N."/>
            <person name="Novod N."/>
            <person name="O'Neill B."/>
            <person name="Osman S."/>
            <person name="Markiewicz E."/>
            <person name="Oyono O.L."/>
            <person name="Patti C."/>
            <person name="Phunkhang P."/>
            <person name="Pierre F."/>
            <person name="Priest M."/>
            <person name="Raghuraman S."/>
            <person name="Rege F."/>
            <person name="Reyes R."/>
            <person name="Rise C."/>
            <person name="Rogov P."/>
            <person name="Ross K."/>
            <person name="Ryan E."/>
            <person name="Settipalli S."/>
            <person name="Shea T."/>
            <person name="Sherpa N."/>
            <person name="Shi L."/>
            <person name="Shih D."/>
            <person name="Sparrow T."/>
            <person name="Spaulding J."/>
            <person name="Stalker J."/>
            <person name="Stange-Thomann N."/>
            <person name="Stavropoulos S."/>
            <person name="Stone C."/>
            <person name="Strader C."/>
            <person name="Tesfaye S."/>
            <person name="Thomson T."/>
            <person name="Thoulutsang Y."/>
            <person name="Thoulutsang D."/>
            <person name="Topham K."/>
            <person name="Topping I."/>
            <person name="Tsamla T."/>
            <person name="Vassiliev H."/>
            <person name="Vo A."/>
            <person name="Wangchuk T."/>
            <person name="Wangdi T."/>
            <person name="Weiand M."/>
            <person name="Wilkinson J."/>
            <person name="Wilson A."/>
            <person name="Yadav S."/>
            <person name="Young G."/>
            <person name="Yu Q."/>
            <person name="Zembek L."/>
            <person name="Zhong D."/>
            <person name="Zimmer A."/>
            <person name="Zwirko Z."/>
            <person name="Jaffe D.B."/>
            <person name="Alvarez P."/>
            <person name="Brockman W."/>
            <person name="Butler J."/>
            <person name="Chin C."/>
            <person name="Gnerre S."/>
            <person name="Grabherr M."/>
            <person name="Kleber M."/>
            <person name="Mauceli E."/>
            <person name="MacCallum I."/>
        </authorList>
    </citation>
    <scope>NUCLEOTIDE SEQUENCE [LARGE SCALE GENOMIC DNA]</scope>
    <source>
        <strain evidence="3">Tucson 15287-2541.00</strain>
    </source>
</reference>
<protein>
    <submittedName>
        <fullName evidence="2">GH10798</fullName>
    </submittedName>
</protein>
<dbReference type="KEGG" id="dgr:6562382"/>
<dbReference type="OrthoDB" id="7813579at2759"/>
<dbReference type="HOGENOM" id="CLU_2673682_0_0_1"/>
<keyword evidence="3" id="KW-1185">Reference proteome</keyword>
<accession>B4JB11</accession>
<evidence type="ECO:0000313" key="2">
    <source>
        <dbReference type="EMBL" id="EDW02881.1"/>
    </source>
</evidence>
<dbReference type="PhylomeDB" id="B4JB11"/>
<proteinExistence type="predicted"/>
<gene>
    <name evidence="2" type="primary">Dgri\GH10798</name>
    <name evidence="2" type="ORF">Dgri_GH10798</name>
</gene>
<keyword evidence="1" id="KW-0732">Signal</keyword>
<feature type="chain" id="PRO_5002808493" evidence="1">
    <location>
        <begin position="22"/>
        <end position="75"/>
    </location>
</feature>
<dbReference type="AlphaFoldDB" id="B4JB11"/>